<evidence type="ECO:0000313" key="3">
    <source>
        <dbReference type="Proteomes" id="UP000256324"/>
    </source>
</evidence>
<reference evidence="2 3" key="1">
    <citation type="submission" date="2017-09" db="EMBL/GenBank/DDBJ databases">
        <authorList>
            <person name="Bumgarner R.E."/>
        </authorList>
    </citation>
    <scope>NUCLEOTIDE SEQUENCE [LARGE SCALE GENOMIC DNA]</scope>
    <source>
        <strain evidence="2 3">T34998</strain>
    </source>
</reference>
<dbReference type="RefSeq" id="WP_115938827.1">
    <property type="nucleotide sequence ID" value="NZ_JARJOC010000002.1"/>
</dbReference>
<proteinExistence type="predicted"/>
<keyword evidence="1" id="KW-1133">Transmembrane helix</keyword>
<keyword evidence="3" id="KW-1185">Reference proteome</keyword>
<dbReference type="Proteomes" id="UP000256324">
    <property type="component" value="Unassembled WGS sequence"/>
</dbReference>
<dbReference type="EMBL" id="PCZS01000002">
    <property type="protein sequence ID" value="REB69178.1"/>
    <property type="molecule type" value="Genomic_DNA"/>
</dbReference>
<name>A0ABX9I8W1_9ACTN</name>
<accession>A0ABX9I8W1</accession>
<organism evidence="2 3">
    <name type="scientific">Cutibacterium namnetense</name>
    <dbReference type="NCBI Taxonomy" id="1574624"/>
    <lineage>
        <taxon>Bacteria</taxon>
        <taxon>Bacillati</taxon>
        <taxon>Actinomycetota</taxon>
        <taxon>Actinomycetes</taxon>
        <taxon>Propionibacteriales</taxon>
        <taxon>Propionibacteriaceae</taxon>
        <taxon>Cutibacterium</taxon>
    </lineage>
</organism>
<evidence type="ECO:0000313" key="2">
    <source>
        <dbReference type="EMBL" id="REB69178.1"/>
    </source>
</evidence>
<protein>
    <submittedName>
        <fullName evidence="2">Uncharacterized protein</fullName>
    </submittedName>
</protein>
<keyword evidence="1" id="KW-0472">Membrane</keyword>
<sequence>MVESMLDVILGRWWRLAIGGFQEHFLWFIGPLLTWMAVMIIGNRVVKDAEKAMRSELNTWPKARRAGPTLLADHLTPIIRTQAARHRWMPAANGLWLKRCDADALVAYMTRMPNYFIRFRDGVLGIGTRSRKHFPAR</sequence>
<gene>
    <name evidence="2" type="ORF">CP880_06885</name>
</gene>
<keyword evidence="1" id="KW-0812">Transmembrane</keyword>
<comment type="caution">
    <text evidence="2">The sequence shown here is derived from an EMBL/GenBank/DDBJ whole genome shotgun (WGS) entry which is preliminary data.</text>
</comment>
<feature type="transmembrane region" description="Helical" evidence="1">
    <location>
        <begin position="25"/>
        <end position="46"/>
    </location>
</feature>
<evidence type="ECO:0000256" key="1">
    <source>
        <dbReference type="SAM" id="Phobius"/>
    </source>
</evidence>